<comment type="caution">
    <text evidence="9">The sequence shown here is derived from an EMBL/GenBank/DDBJ whole genome shotgun (WGS) entry which is preliminary data.</text>
</comment>
<dbReference type="Gene3D" id="2.40.50.150">
    <property type="match status" value="1"/>
</dbReference>
<evidence type="ECO:0000313" key="9">
    <source>
        <dbReference type="EMBL" id="MCD7450997.1"/>
    </source>
</evidence>
<dbReference type="InterPro" id="IPR014724">
    <property type="entry name" value="RNA_pol_RPB2_OB-fold"/>
</dbReference>
<dbReference type="InterPro" id="IPR010987">
    <property type="entry name" value="Glutathione-S-Trfase_C-like"/>
</dbReference>
<comment type="similarity">
    <text evidence="1">Belongs to the RNA polymerase beta chain family.</text>
</comment>
<accession>A0ABS8RWL1</accession>
<dbReference type="EMBL" id="JACEIK010000150">
    <property type="protein sequence ID" value="MCD7450997.1"/>
    <property type="molecule type" value="Genomic_DNA"/>
</dbReference>
<evidence type="ECO:0000256" key="6">
    <source>
        <dbReference type="ARBA" id="ARBA00023163"/>
    </source>
</evidence>
<keyword evidence="6" id="KW-0804">Transcription</keyword>
<dbReference type="InterPro" id="IPR045074">
    <property type="entry name" value="GST_C_Tau"/>
</dbReference>
<dbReference type="Gene3D" id="2.40.270.10">
    <property type="entry name" value="DNA-directed RNA polymerase, subunit 2, domain 6"/>
    <property type="match status" value="1"/>
</dbReference>
<keyword evidence="4" id="KW-0808">Transferase</keyword>
<evidence type="ECO:0000256" key="7">
    <source>
        <dbReference type="SAM" id="MobiDB-lite"/>
    </source>
</evidence>
<keyword evidence="10" id="KW-1185">Reference proteome</keyword>
<evidence type="ECO:0000256" key="2">
    <source>
        <dbReference type="ARBA" id="ARBA00012418"/>
    </source>
</evidence>
<dbReference type="SUPFAM" id="SSF47616">
    <property type="entry name" value="GST C-terminal domain-like"/>
    <property type="match status" value="1"/>
</dbReference>
<dbReference type="PROSITE" id="PS50405">
    <property type="entry name" value="GST_CTER"/>
    <property type="match status" value="1"/>
</dbReference>
<keyword evidence="3" id="KW-0240">DNA-directed RNA polymerase</keyword>
<organism evidence="9 10">
    <name type="scientific">Datura stramonium</name>
    <name type="common">Jimsonweed</name>
    <name type="synonym">Common thornapple</name>
    <dbReference type="NCBI Taxonomy" id="4076"/>
    <lineage>
        <taxon>Eukaryota</taxon>
        <taxon>Viridiplantae</taxon>
        <taxon>Streptophyta</taxon>
        <taxon>Embryophyta</taxon>
        <taxon>Tracheophyta</taxon>
        <taxon>Spermatophyta</taxon>
        <taxon>Magnoliopsida</taxon>
        <taxon>eudicotyledons</taxon>
        <taxon>Gunneridae</taxon>
        <taxon>Pentapetalae</taxon>
        <taxon>asterids</taxon>
        <taxon>lamiids</taxon>
        <taxon>Solanales</taxon>
        <taxon>Solanaceae</taxon>
        <taxon>Solanoideae</taxon>
        <taxon>Datureae</taxon>
        <taxon>Datura</taxon>
    </lineage>
</organism>
<dbReference type="InterPro" id="IPR007120">
    <property type="entry name" value="DNA-dir_RNAP_su2_dom"/>
</dbReference>
<keyword evidence="5" id="KW-0548">Nucleotidyltransferase</keyword>
<dbReference type="InterPro" id="IPR004046">
    <property type="entry name" value="GST_C"/>
</dbReference>
<dbReference type="InterPro" id="IPR036282">
    <property type="entry name" value="Glutathione-S-Trfase_C_sf"/>
</dbReference>
<evidence type="ECO:0000256" key="3">
    <source>
        <dbReference type="ARBA" id="ARBA00022478"/>
    </source>
</evidence>
<feature type="region of interest" description="Disordered" evidence="7">
    <location>
        <begin position="242"/>
        <end position="292"/>
    </location>
</feature>
<dbReference type="Proteomes" id="UP000823775">
    <property type="component" value="Unassembled WGS sequence"/>
</dbReference>
<proteinExistence type="inferred from homology"/>
<evidence type="ECO:0000256" key="4">
    <source>
        <dbReference type="ARBA" id="ARBA00022679"/>
    </source>
</evidence>
<dbReference type="EC" id="2.7.7.6" evidence="2"/>
<evidence type="ECO:0000313" key="10">
    <source>
        <dbReference type="Proteomes" id="UP000823775"/>
    </source>
</evidence>
<evidence type="ECO:0000259" key="8">
    <source>
        <dbReference type="PROSITE" id="PS50405"/>
    </source>
</evidence>
<gene>
    <name evidence="9" type="ORF">HAX54_009265</name>
</gene>
<feature type="compositionally biased region" description="Gly residues" evidence="7">
    <location>
        <begin position="242"/>
        <end position="285"/>
    </location>
</feature>
<evidence type="ECO:0000256" key="5">
    <source>
        <dbReference type="ARBA" id="ARBA00022695"/>
    </source>
</evidence>
<feature type="domain" description="GST C-terminal" evidence="8">
    <location>
        <begin position="89"/>
        <end position="220"/>
    </location>
</feature>
<dbReference type="Pfam" id="PF00043">
    <property type="entry name" value="GST_C"/>
    <property type="match status" value="1"/>
</dbReference>
<protein>
    <recommendedName>
        <fullName evidence="2">DNA-directed RNA polymerase</fullName>
        <ecNumber evidence="2">2.7.7.6</ecNumber>
    </recommendedName>
</protein>
<sequence>MIRVYISQKREIKVGDKVDGRHGNKGIISQILPRQDMPYLQDGRSIDMVFNPLGVPSRMNVGQIFEFSLGLAGSLLDEHYRITPFDERYEQEASRKLVFSELYEASKQTTNPWLLPSIWSVFTGKGEQEKQEALGPAMQNLELLEEQLKGKNFFGGEKIGYLDLVLGCLAYLRDVFEEVIDLKLFDADKFPLLSAWMKKFYDAPVIKEHWPPRDKLVNKFQILKWEVISKVIGGGDSNKGGGGVGGGYDSGGDSDGGGEGRGASGGGDSGIGGSDGNGEGRGGNSGREELLR</sequence>
<evidence type="ECO:0000256" key="1">
    <source>
        <dbReference type="ARBA" id="ARBA00006835"/>
    </source>
</evidence>
<dbReference type="InterPro" id="IPR015712">
    <property type="entry name" value="DNA-dir_RNA_pol_su2"/>
</dbReference>
<dbReference type="CDD" id="cd03185">
    <property type="entry name" value="GST_C_Tau"/>
    <property type="match status" value="1"/>
</dbReference>
<name>A0ABS8RWL1_DATST</name>
<dbReference type="SUPFAM" id="SSF64484">
    <property type="entry name" value="beta and beta-prime subunits of DNA dependent RNA-polymerase"/>
    <property type="match status" value="1"/>
</dbReference>
<dbReference type="InterPro" id="IPR037033">
    <property type="entry name" value="DNA-dir_RNAP_su2_hyb_sf"/>
</dbReference>
<reference evidence="9 10" key="1">
    <citation type="journal article" date="2021" name="BMC Genomics">
        <title>Datura genome reveals duplications of psychoactive alkaloid biosynthetic genes and high mutation rate following tissue culture.</title>
        <authorList>
            <person name="Rajewski A."/>
            <person name="Carter-House D."/>
            <person name="Stajich J."/>
            <person name="Litt A."/>
        </authorList>
    </citation>
    <scope>NUCLEOTIDE SEQUENCE [LARGE SCALE GENOMIC DNA]</scope>
    <source>
        <strain evidence="9">AR-01</strain>
    </source>
</reference>
<dbReference type="Pfam" id="PF00562">
    <property type="entry name" value="RNA_pol_Rpb2_6"/>
    <property type="match status" value="1"/>
</dbReference>
<dbReference type="PANTHER" id="PTHR20856">
    <property type="entry name" value="DNA-DIRECTED RNA POLYMERASE I SUBUNIT 2"/>
    <property type="match status" value="1"/>
</dbReference>
<dbReference type="Gene3D" id="1.20.1050.10">
    <property type="match status" value="1"/>
</dbReference>